<dbReference type="InterPro" id="IPR035979">
    <property type="entry name" value="RBD_domain_sf"/>
</dbReference>
<proteinExistence type="predicted"/>
<dbReference type="GO" id="GO:0003723">
    <property type="term" value="F:RNA binding"/>
    <property type="evidence" value="ECO:0007669"/>
    <property type="project" value="UniProtKB-UniRule"/>
</dbReference>
<feature type="region of interest" description="Disordered" evidence="4">
    <location>
        <begin position="1"/>
        <end position="54"/>
    </location>
</feature>
<feature type="compositionally biased region" description="Polar residues" evidence="4">
    <location>
        <begin position="26"/>
        <end position="41"/>
    </location>
</feature>
<dbReference type="InterPro" id="IPR000504">
    <property type="entry name" value="RRM_dom"/>
</dbReference>
<dbReference type="AlphaFoldDB" id="A0A6A6W9V5"/>
<dbReference type="FunFam" id="3.30.70.330:FF:000089">
    <property type="entry name" value="RNA binding protein"/>
    <property type="match status" value="1"/>
</dbReference>
<evidence type="ECO:0000313" key="6">
    <source>
        <dbReference type="EMBL" id="KAF2758939.1"/>
    </source>
</evidence>
<dbReference type="Proteomes" id="UP000799437">
    <property type="component" value="Unassembled WGS sequence"/>
</dbReference>
<evidence type="ECO:0000256" key="3">
    <source>
        <dbReference type="PROSITE-ProRule" id="PRU00176"/>
    </source>
</evidence>
<dbReference type="Pfam" id="PF00076">
    <property type="entry name" value="RRM_1"/>
    <property type="match status" value="1"/>
</dbReference>
<feature type="compositionally biased region" description="Polar residues" evidence="4">
    <location>
        <begin position="255"/>
        <end position="267"/>
    </location>
</feature>
<reference evidence="6" key="1">
    <citation type="journal article" date="2020" name="Stud. Mycol.">
        <title>101 Dothideomycetes genomes: a test case for predicting lifestyles and emergence of pathogens.</title>
        <authorList>
            <person name="Haridas S."/>
            <person name="Albert R."/>
            <person name="Binder M."/>
            <person name="Bloem J."/>
            <person name="Labutti K."/>
            <person name="Salamov A."/>
            <person name="Andreopoulos B."/>
            <person name="Baker S."/>
            <person name="Barry K."/>
            <person name="Bills G."/>
            <person name="Bluhm B."/>
            <person name="Cannon C."/>
            <person name="Castanera R."/>
            <person name="Culley D."/>
            <person name="Daum C."/>
            <person name="Ezra D."/>
            <person name="Gonzalez J."/>
            <person name="Henrissat B."/>
            <person name="Kuo A."/>
            <person name="Liang C."/>
            <person name="Lipzen A."/>
            <person name="Lutzoni F."/>
            <person name="Magnuson J."/>
            <person name="Mondo S."/>
            <person name="Nolan M."/>
            <person name="Ohm R."/>
            <person name="Pangilinan J."/>
            <person name="Park H.-J."/>
            <person name="Ramirez L."/>
            <person name="Alfaro M."/>
            <person name="Sun H."/>
            <person name="Tritt A."/>
            <person name="Yoshinaga Y."/>
            <person name="Zwiers L.-H."/>
            <person name="Turgeon B."/>
            <person name="Goodwin S."/>
            <person name="Spatafora J."/>
            <person name="Crous P."/>
            <person name="Grigoriev I."/>
        </authorList>
    </citation>
    <scope>NUCLEOTIDE SEQUENCE</scope>
    <source>
        <strain evidence="6">CBS 121739</strain>
    </source>
</reference>
<dbReference type="RefSeq" id="XP_033601390.1">
    <property type="nucleotide sequence ID" value="XM_033740808.1"/>
</dbReference>
<name>A0A6A6W9V5_9PEZI</name>
<feature type="region of interest" description="Disordered" evidence="4">
    <location>
        <begin position="203"/>
        <end position="324"/>
    </location>
</feature>
<sequence>MPSSRPSPSNSSSSPHNSISPFMPASFSSGSSTQTTMNNDVWRSPVDRRPVENAPANNLNAIDQNSTAIYIHKLPKATKEDSLRSMLLFAKDLIDVSFANPRYPDEKGFQTALAHFKTLAGAKEAQEILNGKPNQTKEANLIVEVVEHPGTIGSRRNTVDGGLRQNGQGRSRYNGTFQSMERVSPPNATPALGNGNEFPVPHSSAPMQSLFSPTSPVTGAFPHRSLGKTLITNGDGDDDSDGLLQESIGIGTGHPASTSRRTTNPSIPISRFSNLSLNTSNNANGLSSPPLSSFASPRSNAPLQSPNAGLHTMSPHPTGNTGHSSGFAPFNNQHFSRTNLPPVNPADQNPPCNTLYVGNLPLDTSEDELKAMFSKQRGYKRLCFRTKQNGPMCFVEFEDVSFATKALNDLYGYPLHNSVKGGIRLSFSKNPLGVRTGQNNNMGPPTPMTPQATMPGMPNGMGIPPGFSTATGPPPGLAAPPGFHNNGAANGVSNFMFPNNTFTANDIGNQLRPQSVTGASTPVSNNNYNGMVGNGAPMSGNGFHLHASGYQNYMMGRMN</sequence>
<feature type="compositionally biased region" description="Low complexity" evidence="4">
    <location>
        <begin position="273"/>
        <end position="299"/>
    </location>
</feature>
<dbReference type="CDD" id="cd00590">
    <property type="entry name" value="RRM_SF"/>
    <property type="match status" value="1"/>
</dbReference>
<dbReference type="Gene3D" id="3.30.70.330">
    <property type="match status" value="2"/>
</dbReference>
<gene>
    <name evidence="6" type="ORF">EJ05DRAFT_327087</name>
</gene>
<keyword evidence="7" id="KW-1185">Reference proteome</keyword>
<keyword evidence="2 3" id="KW-0694">RNA-binding</keyword>
<dbReference type="PROSITE" id="PS50102">
    <property type="entry name" value="RRM"/>
    <property type="match status" value="1"/>
</dbReference>
<feature type="compositionally biased region" description="Low complexity" evidence="4">
    <location>
        <begin position="1"/>
        <end position="21"/>
    </location>
</feature>
<evidence type="ECO:0000256" key="2">
    <source>
        <dbReference type="ARBA" id="ARBA00022884"/>
    </source>
</evidence>
<dbReference type="SMART" id="SM00360">
    <property type="entry name" value="RRM"/>
    <property type="match status" value="2"/>
</dbReference>
<protein>
    <recommendedName>
        <fullName evidence="5">RRM domain-containing protein</fullName>
    </recommendedName>
</protein>
<evidence type="ECO:0000256" key="1">
    <source>
        <dbReference type="ARBA" id="ARBA00022553"/>
    </source>
</evidence>
<evidence type="ECO:0000313" key="7">
    <source>
        <dbReference type="Proteomes" id="UP000799437"/>
    </source>
</evidence>
<dbReference type="CDD" id="cd12245">
    <property type="entry name" value="RRM_scw1_like"/>
    <property type="match status" value="1"/>
</dbReference>
<feature type="compositionally biased region" description="Polar residues" evidence="4">
    <location>
        <begin position="205"/>
        <end position="217"/>
    </location>
</feature>
<keyword evidence="1" id="KW-0597">Phosphoprotein</keyword>
<dbReference type="SUPFAM" id="SSF54928">
    <property type="entry name" value="RNA-binding domain, RBD"/>
    <property type="match status" value="2"/>
</dbReference>
<dbReference type="PANTHER" id="PTHR10501">
    <property type="entry name" value="U1 SMALL NUCLEAR RIBONUCLEOPROTEIN A/U2 SMALL NUCLEAR RIBONUCLEOPROTEIN B"/>
    <property type="match status" value="1"/>
</dbReference>
<evidence type="ECO:0000256" key="4">
    <source>
        <dbReference type="SAM" id="MobiDB-lite"/>
    </source>
</evidence>
<dbReference type="GeneID" id="54481862"/>
<dbReference type="InterPro" id="IPR012677">
    <property type="entry name" value="Nucleotide-bd_a/b_plait_sf"/>
</dbReference>
<evidence type="ECO:0000259" key="5">
    <source>
        <dbReference type="PROSITE" id="PS50102"/>
    </source>
</evidence>
<accession>A0A6A6W9V5</accession>
<dbReference type="OrthoDB" id="431169at2759"/>
<dbReference type="EMBL" id="ML996570">
    <property type="protein sequence ID" value="KAF2758939.1"/>
    <property type="molecule type" value="Genomic_DNA"/>
</dbReference>
<feature type="compositionally biased region" description="Polar residues" evidence="4">
    <location>
        <begin position="315"/>
        <end position="324"/>
    </location>
</feature>
<feature type="domain" description="RRM" evidence="5">
    <location>
        <begin position="353"/>
        <end position="430"/>
    </location>
</feature>
<organism evidence="6 7">
    <name type="scientific">Pseudovirgaria hyperparasitica</name>
    <dbReference type="NCBI Taxonomy" id="470096"/>
    <lineage>
        <taxon>Eukaryota</taxon>
        <taxon>Fungi</taxon>
        <taxon>Dikarya</taxon>
        <taxon>Ascomycota</taxon>
        <taxon>Pezizomycotina</taxon>
        <taxon>Dothideomycetes</taxon>
        <taxon>Dothideomycetes incertae sedis</taxon>
        <taxon>Acrospermales</taxon>
        <taxon>Acrospermaceae</taxon>
        <taxon>Pseudovirgaria</taxon>
    </lineage>
</organism>